<protein>
    <submittedName>
        <fullName evidence="2">Uncharacterized protein</fullName>
    </submittedName>
</protein>
<keyword evidence="3" id="KW-1185">Reference proteome</keyword>
<dbReference type="EMBL" id="BGZK01000384">
    <property type="protein sequence ID" value="GBP40586.1"/>
    <property type="molecule type" value="Genomic_DNA"/>
</dbReference>
<proteinExistence type="predicted"/>
<accession>A0A4C1VN96</accession>
<keyword evidence="1" id="KW-0472">Membrane</keyword>
<evidence type="ECO:0000256" key="1">
    <source>
        <dbReference type="SAM" id="Phobius"/>
    </source>
</evidence>
<reference evidence="2 3" key="1">
    <citation type="journal article" date="2019" name="Commun. Biol.">
        <title>The bagworm genome reveals a unique fibroin gene that provides high tensile strength.</title>
        <authorList>
            <person name="Kono N."/>
            <person name="Nakamura H."/>
            <person name="Ohtoshi R."/>
            <person name="Tomita M."/>
            <person name="Numata K."/>
            <person name="Arakawa K."/>
        </authorList>
    </citation>
    <scope>NUCLEOTIDE SEQUENCE [LARGE SCALE GENOMIC DNA]</scope>
</reference>
<keyword evidence="1" id="KW-0812">Transmembrane</keyword>
<keyword evidence="1" id="KW-1133">Transmembrane helix</keyword>
<gene>
    <name evidence="2" type="ORF">EVAR_41666_1</name>
</gene>
<dbReference type="Proteomes" id="UP000299102">
    <property type="component" value="Unassembled WGS sequence"/>
</dbReference>
<dbReference type="AlphaFoldDB" id="A0A4C1VN96"/>
<sequence length="92" mass="9794">MKDIAGREGAGGGAAHSTIRGRCECGARRQSGRAAAPGRAGRPSAPHTQNISTSCYYTNASRSSTLEVIATFQMYVCAFSCTYCVVWWGKRA</sequence>
<evidence type="ECO:0000313" key="3">
    <source>
        <dbReference type="Proteomes" id="UP000299102"/>
    </source>
</evidence>
<evidence type="ECO:0000313" key="2">
    <source>
        <dbReference type="EMBL" id="GBP40586.1"/>
    </source>
</evidence>
<organism evidence="2 3">
    <name type="scientific">Eumeta variegata</name>
    <name type="common">Bagworm moth</name>
    <name type="synonym">Eumeta japonica</name>
    <dbReference type="NCBI Taxonomy" id="151549"/>
    <lineage>
        <taxon>Eukaryota</taxon>
        <taxon>Metazoa</taxon>
        <taxon>Ecdysozoa</taxon>
        <taxon>Arthropoda</taxon>
        <taxon>Hexapoda</taxon>
        <taxon>Insecta</taxon>
        <taxon>Pterygota</taxon>
        <taxon>Neoptera</taxon>
        <taxon>Endopterygota</taxon>
        <taxon>Lepidoptera</taxon>
        <taxon>Glossata</taxon>
        <taxon>Ditrysia</taxon>
        <taxon>Tineoidea</taxon>
        <taxon>Psychidae</taxon>
        <taxon>Oiketicinae</taxon>
        <taxon>Eumeta</taxon>
    </lineage>
</organism>
<name>A0A4C1VN96_EUMVA</name>
<comment type="caution">
    <text evidence="2">The sequence shown here is derived from an EMBL/GenBank/DDBJ whole genome shotgun (WGS) entry which is preliminary data.</text>
</comment>
<feature type="transmembrane region" description="Helical" evidence="1">
    <location>
        <begin position="68"/>
        <end position="89"/>
    </location>
</feature>